<dbReference type="AlphaFoldDB" id="A0A166GID3"/>
<evidence type="ECO:0000313" key="2">
    <source>
        <dbReference type="Proteomes" id="UP000076532"/>
    </source>
</evidence>
<name>A0A166GID3_9AGAM</name>
<proteinExistence type="predicted"/>
<reference evidence="1 2" key="1">
    <citation type="journal article" date="2016" name="Mol. Biol. Evol.">
        <title>Comparative Genomics of Early-Diverging Mushroom-Forming Fungi Provides Insights into the Origins of Lignocellulose Decay Capabilities.</title>
        <authorList>
            <person name="Nagy L.G."/>
            <person name="Riley R."/>
            <person name="Tritt A."/>
            <person name="Adam C."/>
            <person name="Daum C."/>
            <person name="Floudas D."/>
            <person name="Sun H."/>
            <person name="Yadav J.S."/>
            <person name="Pangilinan J."/>
            <person name="Larsson K.H."/>
            <person name="Matsuura K."/>
            <person name="Barry K."/>
            <person name="Labutti K."/>
            <person name="Kuo R."/>
            <person name="Ohm R.A."/>
            <person name="Bhattacharya S.S."/>
            <person name="Shirouzu T."/>
            <person name="Yoshinaga Y."/>
            <person name="Martin F.M."/>
            <person name="Grigoriev I.V."/>
            <person name="Hibbett D.S."/>
        </authorList>
    </citation>
    <scope>NUCLEOTIDE SEQUENCE [LARGE SCALE GENOMIC DNA]</scope>
    <source>
        <strain evidence="1 2">CBS 109695</strain>
    </source>
</reference>
<dbReference type="EMBL" id="KV417578">
    <property type="protein sequence ID" value="KZP17869.1"/>
    <property type="molecule type" value="Genomic_DNA"/>
</dbReference>
<dbReference type="OrthoDB" id="10473587at2759"/>
<gene>
    <name evidence="1" type="ORF">FIBSPDRAFT_608471</name>
</gene>
<keyword evidence="2" id="KW-1185">Reference proteome</keyword>
<evidence type="ECO:0000313" key="1">
    <source>
        <dbReference type="EMBL" id="KZP17869.1"/>
    </source>
</evidence>
<dbReference type="Proteomes" id="UP000076532">
    <property type="component" value="Unassembled WGS sequence"/>
</dbReference>
<protein>
    <submittedName>
        <fullName evidence="1">Uncharacterized protein</fullName>
    </submittedName>
</protein>
<organism evidence="1 2">
    <name type="scientific">Athelia psychrophila</name>
    <dbReference type="NCBI Taxonomy" id="1759441"/>
    <lineage>
        <taxon>Eukaryota</taxon>
        <taxon>Fungi</taxon>
        <taxon>Dikarya</taxon>
        <taxon>Basidiomycota</taxon>
        <taxon>Agaricomycotina</taxon>
        <taxon>Agaricomycetes</taxon>
        <taxon>Agaricomycetidae</taxon>
        <taxon>Atheliales</taxon>
        <taxon>Atheliaceae</taxon>
        <taxon>Athelia</taxon>
    </lineage>
</organism>
<sequence>MVHDHHQGTQSVSVEDHDGSWTLITLPATGQSAEKLVSRATPQSDVSPSGRAVWVKSRTDVHEEPVVLQTCVHTVLPDNSVGYMRLGHTDAPDPAKTVSIMLAGQTGLIRTLTWDESLARACLFTMAVRGGDMCFELLLVDLLG</sequence>
<accession>A0A166GID3</accession>